<reference evidence="7" key="1">
    <citation type="journal article" date="2019" name="Int. J. Syst. Evol. Microbiol.">
        <title>The Global Catalogue of Microorganisms (GCM) 10K type strain sequencing project: providing services to taxonomists for standard genome sequencing and annotation.</title>
        <authorList>
            <consortium name="The Broad Institute Genomics Platform"/>
            <consortium name="The Broad Institute Genome Sequencing Center for Infectious Disease"/>
            <person name="Wu L."/>
            <person name="Ma J."/>
        </authorList>
    </citation>
    <scope>NUCLEOTIDE SEQUENCE [LARGE SCALE GENOMIC DNA]</scope>
    <source>
        <strain evidence="7">JCM 17494</strain>
    </source>
</reference>
<dbReference type="PROSITE" id="PS50931">
    <property type="entry name" value="HTH_LYSR"/>
    <property type="match status" value="1"/>
</dbReference>
<keyword evidence="4" id="KW-0804">Transcription</keyword>
<comment type="similarity">
    <text evidence="1">Belongs to the LysR transcriptional regulatory family.</text>
</comment>
<gene>
    <name evidence="6" type="ORF">GCM10022267_43540</name>
</gene>
<protein>
    <submittedName>
        <fullName evidence="6">LysR family transcriptional regulator</fullName>
    </submittedName>
</protein>
<dbReference type="InterPro" id="IPR000847">
    <property type="entry name" value="LysR_HTH_N"/>
</dbReference>
<dbReference type="InterPro" id="IPR005119">
    <property type="entry name" value="LysR_subst-bd"/>
</dbReference>
<evidence type="ECO:0000256" key="2">
    <source>
        <dbReference type="ARBA" id="ARBA00023015"/>
    </source>
</evidence>
<comment type="caution">
    <text evidence="6">The sequence shown here is derived from an EMBL/GenBank/DDBJ whole genome shotgun (WGS) entry which is preliminary data.</text>
</comment>
<dbReference type="Gene3D" id="1.10.10.10">
    <property type="entry name" value="Winged helix-like DNA-binding domain superfamily/Winged helix DNA-binding domain"/>
    <property type="match status" value="1"/>
</dbReference>
<keyword evidence="7" id="KW-1185">Reference proteome</keyword>
<dbReference type="PANTHER" id="PTHR30419:SF8">
    <property type="entry name" value="NITROGEN ASSIMILATION TRANSCRIPTIONAL ACTIVATOR-RELATED"/>
    <property type="match status" value="1"/>
</dbReference>
<sequence length="291" mass="30264">MDPHLLRTFVTVARHESFSVAAHELGYTQSAVSQQIAALEADLDVLLLRRRPVVPTDAGRRLLEHAGAILLRLDAARADVRRVSGGQPVELRVGISPMADSGRLVERLVEVQRSMPRVAVTVSACGADEVAAGVARGELEIGLVDGVTAPSDPLRVVELGTFTTVVVSESPLVVVLPRDHPLAARGVLRLSDLADARWIDAPGAAVPLARLRVVADGFRSGLRYDGAERSVLLAMVAAGGGLAVLPAPVAREGVAAVPLAAPALVHRTELVHGSLTGPAAAIVAGLGFGVR</sequence>
<accession>A0ABP7B855</accession>
<dbReference type="Gene3D" id="3.40.190.290">
    <property type="match status" value="1"/>
</dbReference>
<dbReference type="PRINTS" id="PR00039">
    <property type="entry name" value="HTHLYSR"/>
</dbReference>
<proteinExistence type="inferred from homology"/>
<organism evidence="6 7">
    <name type="scientific">Lentzea roselyniae</name>
    <dbReference type="NCBI Taxonomy" id="531940"/>
    <lineage>
        <taxon>Bacteria</taxon>
        <taxon>Bacillati</taxon>
        <taxon>Actinomycetota</taxon>
        <taxon>Actinomycetes</taxon>
        <taxon>Pseudonocardiales</taxon>
        <taxon>Pseudonocardiaceae</taxon>
        <taxon>Lentzea</taxon>
    </lineage>
</organism>
<dbReference type="InterPro" id="IPR036388">
    <property type="entry name" value="WH-like_DNA-bd_sf"/>
</dbReference>
<feature type="domain" description="HTH lysR-type" evidence="5">
    <location>
        <begin position="1"/>
        <end position="56"/>
    </location>
</feature>
<dbReference type="SUPFAM" id="SSF46785">
    <property type="entry name" value="Winged helix' DNA-binding domain"/>
    <property type="match status" value="1"/>
</dbReference>
<evidence type="ECO:0000259" key="5">
    <source>
        <dbReference type="PROSITE" id="PS50931"/>
    </source>
</evidence>
<name>A0ABP7B855_9PSEU</name>
<keyword evidence="2" id="KW-0805">Transcription regulation</keyword>
<evidence type="ECO:0000313" key="6">
    <source>
        <dbReference type="EMBL" id="GAA3652511.1"/>
    </source>
</evidence>
<evidence type="ECO:0000256" key="1">
    <source>
        <dbReference type="ARBA" id="ARBA00009437"/>
    </source>
</evidence>
<dbReference type="PANTHER" id="PTHR30419">
    <property type="entry name" value="HTH-TYPE TRANSCRIPTIONAL REGULATOR YBHD"/>
    <property type="match status" value="1"/>
</dbReference>
<evidence type="ECO:0000256" key="4">
    <source>
        <dbReference type="ARBA" id="ARBA00023163"/>
    </source>
</evidence>
<dbReference type="InterPro" id="IPR036390">
    <property type="entry name" value="WH_DNA-bd_sf"/>
</dbReference>
<dbReference type="InterPro" id="IPR050950">
    <property type="entry name" value="HTH-type_LysR_regulators"/>
</dbReference>
<dbReference type="Pfam" id="PF00126">
    <property type="entry name" value="HTH_1"/>
    <property type="match status" value="1"/>
</dbReference>
<evidence type="ECO:0000256" key="3">
    <source>
        <dbReference type="ARBA" id="ARBA00023125"/>
    </source>
</evidence>
<dbReference type="RefSeq" id="WP_346131795.1">
    <property type="nucleotide sequence ID" value="NZ_BAABBE010000011.1"/>
</dbReference>
<keyword evidence="3" id="KW-0238">DNA-binding</keyword>
<dbReference type="Pfam" id="PF03466">
    <property type="entry name" value="LysR_substrate"/>
    <property type="match status" value="1"/>
</dbReference>
<evidence type="ECO:0000313" key="7">
    <source>
        <dbReference type="Proteomes" id="UP001500711"/>
    </source>
</evidence>
<dbReference type="SUPFAM" id="SSF53850">
    <property type="entry name" value="Periplasmic binding protein-like II"/>
    <property type="match status" value="1"/>
</dbReference>
<dbReference type="Proteomes" id="UP001500711">
    <property type="component" value="Unassembled WGS sequence"/>
</dbReference>
<dbReference type="EMBL" id="BAABBE010000011">
    <property type="protein sequence ID" value="GAA3652511.1"/>
    <property type="molecule type" value="Genomic_DNA"/>
</dbReference>